<dbReference type="AlphaFoldDB" id="A0A0B1TLX4"/>
<name>A0A0B1TLX4_OESDE</name>
<keyword evidence="2" id="KW-1185">Reference proteome</keyword>
<reference evidence="1 2" key="1">
    <citation type="submission" date="2014-03" db="EMBL/GenBank/DDBJ databases">
        <title>Draft genome of the hookworm Oesophagostomum dentatum.</title>
        <authorList>
            <person name="Mitreva M."/>
        </authorList>
    </citation>
    <scope>NUCLEOTIDE SEQUENCE [LARGE SCALE GENOMIC DNA]</scope>
    <source>
        <strain evidence="1 2">OD-Hann</strain>
    </source>
</reference>
<evidence type="ECO:0000313" key="2">
    <source>
        <dbReference type="Proteomes" id="UP000053660"/>
    </source>
</evidence>
<dbReference type="EMBL" id="KN549338">
    <property type="protein sequence ID" value="KHJ98244.1"/>
    <property type="molecule type" value="Genomic_DNA"/>
</dbReference>
<evidence type="ECO:0000313" key="1">
    <source>
        <dbReference type="EMBL" id="KHJ98244.1"/>
    </source>
</evidence>
<sequence>MPRSMFVNFKASRPTSTVNTASRPKPPFHHDNVRAYKTKLTYDELESYGWLFGSQKQEEKNEKCVDCKTKMNADFDRI</sequence>
<accession>A0A0B1TLX4</accession>
<protein>
    <submittedName>
        <fullName evidence="1">Uncharacterized protein</fullName>
    </submittedName>
</protein>
<gene>
    <name evidence="1" type="ORF">OESDEN_01772</name>
</gene>
<dbReference type="Proteomes" id="UP000053660">
    <property type="component" value="Unassembled WGS sequence"/>
</dbReference>
<proteinExistence type="predicted"/>
<organism evidence="1 2">
    <name type="scientific">Oesophagostomum dentatum</name>
    <name type="common">Nodular worm</name>
    <dbReference type="NCBI Taxonomy" id="61180"/>
    <lineage>
        <taxon>Eukaryota</taxon>
        <taxon>Metazoa</taxon>
        <taxon>Ecdysozoa</taxon>
        <taxon>Nematoda</taxon>
        <taxon>Chromadorea</taxon>
        <taxon>Rhabditida</taxon>
        <taxon>Rhabditina</taxon>
        <taxon>Rhabditomorpha</taxon>
        <taxon>Strongyloidea</taxon>
        <taxon>Strongylidae</taxon>
        <taxon>Oesophagostomum</taxon>
    </lineage>
</organism>